<organism evidence="10 11">
    <name type="scientific">Granulicella mallensis (strain ATCC BAA-1857 / DSM 23137 / MP5ACTX8)</name>
    <dbReference type="NCBI Taxonomy" id="682795"/>
    <lineage>
        <taxon>Bacteria</taxon>
        <taxon>Pseudomonadati</taxon>
        <taxon>Acidobacteriota</taxon>
        <taxon>Terriglobia</taxon>
        <taxon>Terriglobales</taxon>
        <taxon>Acidobacteriaceae</taxon>
        <taxon>Granulicella</taxon>
    </lineage>
</organism>
<evidence type="ECO:0000256" key="4">
    <source>
        <dbReference type="RuleBase" id="RU004003"/>
    </source>
</evidence>
<dbReference type="HOGENOM" id="CLU_1119721_0_0_0"/>
<keyword evidence="3" id="KW-0472">Membrane</keyword>
<feature type="domain" description="Type II/III secretion system secretin-like" evidence="8">
    <location>
        <begin position="156"/>
        <end position="256"/>
    </location>
</feature>
<dbReference type="Pfam" id="PF03958">
    <property type="entry name" value="Secretin_N"/>
    <property type="match status" value="1"/>
</dbReference>
<accession>G8NPZ2</accession>
<dbReference type="PANTHER" id="PTHR30332:SF24">
    <property type="entry name" value="SECRETIN GSPD-RELATED"/>
    <property type="match status" value="1"/>
</dbReference>
<dbReference type="Gene3D" id="3.30.1370.120">
    <property type="match status" value="1"/>
</dbReference>
<keyword evidence="11" id="KW-1185">Reference proteome</keyword>
<dbReference type="GO" id="GO:0015627">
    <property type="term" value="C:type II protein secretion system complex"/>
    <property type="evidence" value="ECO:0007669"/>
    <property type="project" value="TreeGrafter"/>
</dbReference>
<keyword evidence="5" id="KW-0813">Transport</keyword>
<dbReference type="RefSeq" id="WP_014267197.1">
    <property type="nucleotide sequence ID" value="NC_016631.1"/>
</dbReference>
<evidence type="ECO:0000256" key="1">
    <source>
        <dbReference type="ARBA" id="ARBA00004370"/>
    </source>
</evidence>
<dbReference type="GO" id="GO:0009306">
    <property type="term" value="P:protein secretion"/>
    <property type="evidence" value="ECO:0007669"/>
    <property type="project" value="InterPro"/>
</dbReference>
<evidence type="ECO:0000259" key="8">
    <source>
        <dbReference type="Pfam" id="PF00263"/>
    </source>
</evidence>
<dbReference type="eggNOG" id="COG1450">
    <property type="taxonomic scope" value="Bacteria"/>
</dbReference>
<dbReference type="GO" id="GO:0009279">
    <property type="term" value="C:cell outer membrane"/>
    <property type="evidence" value="ECO:0007669"/>
    <property type="project" value="UniProtKB-SubCell"/>
</dbReference>
<dbReference type="STRING" id="682795.AciX8_4044"/>
<dbReference type="InterPro" id="IPR004846">
    <property type="entry name" value="T2SS/T3SS_dom"/>
</dbReference>
<feature type="compositionally biased region" description="Polar residues" evidence="6">
    <location>
        <begin position="33"/>
        <end position="47"/>
    </location>
</feature>
<protein>
    <submittedName>
        <fullName evidence="10">Type II and III secretion system protein</fullName>
    </submittedName>
</protein>
<keyword evidence="2 7" id="KW-0732">Signal</keyword>
<evidence type="ECO:0000313" key="10">
    <source>
        <dbReference type="EMBL" id="AEU38326.1"/>
    </source>
</evidence>
<comment type="similarity">
    <text evidence="4">Belongs to the bacterial secretin family.</text>
</comment>
<dbReference type="InterPro" id="IPR038591">
    <property type="entry name" value="NolW-like_sf"/>
</dbReference>
<name>G8NPZ2_GRAMM</name>
<dbReference type="Proteomes" id="UP000007113">
    <property type="component" value="Chromosome"/>
</dbReference>
<feature type="region of interest" description="Disordered" evidence="6">
    <location>
        <begin position="32"/>
        <end position="54"/>
    </location>
</feature>
<evidence type="ECO:0000256" key="5">
    <source>
        <dbReference type="RuleBase" id="RU004004"/>
    </source>
</evidence>
<dbReference type="KEGG" id="gma:AciX8_4044"/>
<reference evidence="10 11" key="1">
    <citation type="submission" date="2011-11" db="EMBL/GenBank/DDBJ databases">
        <title>Complete sequence of Granulicella mallensis MP5ACTX8.</title>
        <authorList>
            <consortium name="US DOE Joint Genome Institute"/>
            <person name="Lucas S."/>
            <person name="Copeland A."/>
            <person name="Lapidus A."/>
            <person name="Cheng J.-F."/>
            <person name="Goodwin L."/>
            <person name="Pitluck S."/>
            <person name="Peters L."/>
            <person name="Lu M."/>
            <person name="Detter J.C."/>
            <person name="Han C."/>
            <person name="Tapia R."/>
            <person name="Land M."/>
            <person name="Hauser L."/>
            <person name="Kyrpides N."/>
            <person name="Ivanova N."/>
            <person name="Mikhailova N."/>
            <person name="Pagani I."/>
            <person name="Rawat S."/>
            <person name="Mannisto M."/>
            <person name="Haggblom M."/>
            <person name="Woyke T."/>
        </authorList>
    </citation>
    <scope>NUCLEOTIDE SEQUENCE [LARGE SCALE GENOMIC DNA]</scope>
    <source>
        <strain evidence="11">ATCC BAA-1857 / DSM 23137 / MP5ACTX8</strain>
    </source>
</reference>
<feature type="domain" description="NolW-like" evidence="9">
    <location>
        <begin position="80"/>
        <end position="131"/>
    </location>
</feature>
<comment type="subcellular location">
    <subcellularLocation>
        <location evidence="5">Cell outer membrane</location>
    </subcellularLocation>
    <subcellularLocation>
        <location evidence="1">Membrane</location>
    </subcellularLocation>
</comment>
<dbReference type="AlphaFoldDB" id="G8NPZ2"/>
<dbReference type="Pfam" id="PF00263">
    <property type="entry name" value="Secretin"/>
    <property type="match status" value="1"/>
</dbReference>
<dbReference type="PANTHER" id="PTHR30332">
    <property type="entry name" value="PROBABLE GENERAL SECRETION PATHWAY PROTEIN D"/>
    <property type="match status" value="1"/>
</dbReference>
<sequence length="277" mass="29934" precursor="true">MTKTHIHRIGSQTLLALALTILPLGFTAHAQDSAPSQEKSAQDTSAATPKPKSREEYLAPYRIPSVESTHMIYLNNVTQQNDANEIMVALRNMLDPGVKIYLVISQNAIAIGGPPDQIALANKLIKDLDQPHKTYRLTYTFTDSDSGKRIGVEHFSVVAVDGQRTSLKQGSKVPVATGQYDGGKNGTQVQFTYLDVGINIDSTINQVANGLRLKSKVEQSGVGETQTIQGAQEPVIRQSVLEGNFNVTLGKPLALGQIDVPGSTRHLDVEVVAELIP</sequence>
<dbReference type="InterPro" id="IPR005644">
    <property type="entry name" value="NolW-like"/>
</dbReference>
<proteinExistence type="inferred from homology"/>
<evidence type="ECO:0000256" key="7">
    <source>
        <dbReference type="SAM" id="SignalP"/>
    </source>
</evidence>
<evidence type="ECO:0000259" key="9">
    <source>
        <dbReference type="Pfam" id="PF03958"/>
    </source>
</evidence>
<feature type="signal peptide" evidence="7">
    <location>
        <begin position="1"/>
        <end position="30"/>
    </location>
</feature>
<dbReference type="EMBL" id="CP003130">
    <property type="protein sequence ID" value="AEU38326.1"/>
    <property type="molecule type" value="Genomic_DNA"/>
</dbReference>
<evidence type="ECO:0000313" key="11">
    <source>
        <dbReference type="Proteomes" id="UP000007113"/>
    </source>
</evidence>
<feature type="chain" id="PRO_5003512739" evidence="7">
    <location>
        <begin position="31"/>
        <end position="277"/>
    </location>
</feature>
<evidence type="ECO:0000256" key="6">
    <source>
        <dbReference type="SAM" id="MobiDB-lite"/>
    </source>
</evidence>
<gene>
    <name evidence="10" type="ordered locus">AciX8_4044</name>
</gene>
<evidence type="ECO:0000256" key="3">
    <source>
        <dbReference type="ARBA" id="ARBA00023136"/>
    </source>
</evidence>
<dbReference type="InterPro" id="IPR050810">
    <property type="entry name" value="Bact_Secretion_Sys_Channel"/>
</dbReference>
<evidence type="ECO:0000256" key="2">
    <source>
        <dbReference type="ARBA" id="ARBA00022729"/>
    </source>
</evidence>